<dbReference type="Proteomes" id="UP001058236">
    <property type="component" value="Chromosome"/>
</dbReference>
<evidence type="ECO:0000313" key="2">
    <source>
        <dbReference type="EMBL" id="UTR81815.1"/>
    </source>
</evidence>
<dbReference type="SUPFAM" id="SSF47413">
    <property type="entry name" value="lambda repressor-like DNA-binding domains"/>
    <property type="match status" value="1"/>
</dbReference>
<keyword evidence="3" id="KW-1185">Reference proteome</keyword>
<dbReference type="PROSITE" id="PS50943">
    <property type="entry name" value="HTH_CROC1"/>
    <property type="match status" value="1"/>
</dbReference>
<organism evidence="2 3">
    <name type="scientific">Streptomyces cavourensis</name>
    <dbReference type="NCBI Taxonomy" id="67258"/>
    <lineage>
        <taxon>Bacteria</taxon>
        <taxon>Bacillati</taxon>
        <taxon>Actinomycetota</taxon>
        <taxon>Actinomycetes</taxon>
        <taxon>Kitasatosporales</taxon>
        <taxon>Streptomycetaceae</taxon>
        <taxon>Streptomyces</taxon>
    </lineage>
</organism>
<feature type="domain" description="HTH cro/C1-type" evidence="1">
    <location>
        <begin position="11"/>
        <end position="65"/>
    </location>
</feature>
<dbReference type="Gene3D" id="1.10.260.40">
    <property type="entry name" value="lambda repressor-like DNA-binding domains"/>
    <property type="match status" value="1"/>
</dbReference>
<evidence type="ECO:0000259" key="1">
    <source>
        <dbReference type="PROSITE" id="PS50943"/>
    </source>
</evidence>
<dbReference type="EMBL" id="CP101397">
    <property type="protein sequence ID" value="UTR81815.1"/>
    <property type="molecule type" value="Genomic_DNA"/>
</dbReference>
<gene>
    <name evidence="2" type="ORF">NLU04_26715</name>
</gene>
<accession>A0ABY5FDX3</accession>
<dbReference type="SMART" id="SM00530">
    <property type="entry name" value="HTH_XRE"/>
    <property type="match status" value="1"/>
</dbReference>
<dbReference type="CDD" id="cd00093">
    <property type="entry name" value="HTH_XRE"/>
    <property type="match status" value="1"/>
</dbReference>
<name>A0ABY5FDX3_9ACTN</name>
<dbReference type="InterPro" id="IPR001387">
    <property type="entry name" value="Cro/C1-type_HTH"/>
</dbReference>
<reference evidence="2" key="1">
    <citation type="submission" date="2022-07" db="EMBL/GenBank/DDBJ databases">
        <title>Genomic of Streptomyces cavourensis F2.</title>
        <authorList>
            <person name="Hu S."/>
            <person name="Liang W."/>
        </authorList>
    </citation>
    <scope>NUCLEOTIDE SEQUENCE</scope>
    <source>
        <strain evidence="2">F2</strain>
    </source>
</reference>
<proteinExistence type="predicted"/>
<evidence type="ECO:0000313" key="3">
    <source>
        <dbReference type="Proteomes" id="UP001058236"/>
    </source>
</evidence>
<dbReference type="RefSeq" id="WP_240357660.1">
    <property type="nucleotide sequence ID" value="NZ_CP030930.1"/>
</dbReference>
<dbReference type="InterPro" id="IPR010982">
    <property type="entry name" value="Lambda_DNA-bd_dom_sf"/>
</dbReference>
<sequence>MVEQRRPGALIRLGREHRSWTLATLGDRLGCSPATVSRLERCGHVVDLTLIHRAAQAVGVPVHVLVSALAPPVPKVPRPLV</sequence>
<protein>
    <submittedName>
        <fullName evidence="2">Helix-turn-helix domain-containing protein</fullName>
    </submittedName>
</protein>
<dbReference type="Pfam" id="PF13560">
    <property type="entry name" value="HTH_31"/>
    <property type="match status" value="1"/>
</dbReference>